<dbReference type="Proteomes" id="UP001280581">
    <property type="component" value="Unassembled WGS sequence"/>
</dbReference>
<gene>
    <name evidence="3" type="ORF">GRF29_164g179072</name>
</gene>
<feature type="transmembrane region" description="Helical" evidence="2">
    <location>
        <begin position="71"/>
        <end position="94"/>
    </location>
</feature>
<name>A0AAN6LNK5_9PLEO</name>
<dbReference type="AlphaFoldDB" id="A0AAN6LNK5"/>
<evidence type="ECO:0000313" key="4">
    <source>
        <dbReference type="Proteomes" id="UP001280581"/>
    </source>
</evidence>
<reference evidence="3 4" key="1">
    <citation type="submission" date="2021-02" db="EMBL/GenBank/DDBJ databases">
        <title>Genome assembly of Pseudopithomyces chartarum.</title>
        <authorList>
            <person name="Jauregui R."/>
            <person name="Singh J."/>
            <person name="Voisey C."/>
        </authorList>
    </citation>
    <scope>NUCLEOTIDE SEQUENCE [LARGE SCALE GENOMIC DNA]</scope>
    <source>
        <strain evidence="3 4">AGR01</strain>
    </source>
</reference>
<keyword evidence="2" id="KW-1133">Transmembrane helix</keyword>
<keyword evidence="2" id="KW-0472">Membrane</keyword>
<organism evidence="3 4">
    <name type="scientific">Pseudopithomyces chartarum</name>
    <dbReference type="NCBI Taxonomy" id="1892770"/>
    <lineage>
        <taxon>Eukaryota</taxon>
        <taxon>Fungi</taxon>
        <taxon>Dikarya</taxon>
        <taxon>Ascomycota</taxon>
        <taxon>Pezizomycotina</taxon>
        <taxon>Dothideomycetes</taxon>
        <taxon>Pleosporomycetidae</taxon>
        <taxon>Pleosporales</taxon>
        <taxon>Massarineae</taxon>
        <taxon>Didymosphaeriaceae</taxon>
        <taxon>Pseudopithomyces</taxon>
    </lineage>
</organism>
<feature type="transmembrane region" description="Helical" evidence="2">
    <location>
        <begin position="220"/>
        <end position="241"/>
    </location>
</feature>
<evidence type="ECO:0000313" key="3">
    <source>
        <dbReference type="EMBL" id="KAK3201654.1"/>
    </source>
</evidence>
<comment type="caution">
    <text evidence="3">The sequence shown here is derived from an EMBL/GenBank/DDBJ whole genome shotgun (WGS) entry which is preliminary data.</text>
</comment>
<accession>A0AAN6LNK5</accession>
<evidence type="ECO:0000256" key="2">
    <source>
        <dbReference type="SAM" id="Phobius"/>
    </source>
</evidence>
<feature type="region of interest" description="Disordered" evidence="1">
    <location>
        <begin position="1"/>
        <end position="65"/>
    </location>
</feature>
<proteinExistence type="predicted"/>
<evidence type="ECO:0000256" key="1">
    <source>
        <dbReference type="SAM" id="MobiDB-lite"/>
    </source>
</evidence>
<sequence length="700" mass="77722">MQSELEPVSVIPVAYEQQNSELDKSPVSEASKSSEVGQRCDEEKSNSSEENDNTSAGPKVPKRTSHHKRHIITLFLGTALPMAIFTAVTMGLVFQNMVTARDCAYPDFCSHNATQNGTDTAKYYYVDVSAARLVFIASWSSTFSFTFTGLLMAMYSYVAASKLLKLSEMSDANVYVPTTYQIATLIRVLNAEPLTLYQVFVQKIKSVFWKKAKSETATSGIHLTALSILVLSLSFTASMLIQAADTYLHVSTSAVNFVHTEERPSQNYNYGTGFKPACINRDRRGSATNVNYWGCTLTVTKSPTDQSWRHQINNYTEYYSLGIGTSESHDILEYVGSGEHPIMVLVPKSIPSEIDYSASSFGSSSQCQFIRNSSCVLGQKTDEDENSRIAPYYFNCSVPDIPLQVSGKLSVYLEDLHQMNFHRLLGEYPPFNSTFLEITQGIIDQATNITDEEAKSIFKNPWHSLASMSLPDFPHEGAAFSISDDRIFWYPDPNVIIFCTHTMWDVNYTILQGRIAELSKKLSNSSTTGTASMPASSLFGFAPSSHSALIFSVNNAAKNPDDFLDRVMKGYPRIYLPGVASQAEFRPAHRVQLRVSKIVSRVTKSAFWILVIANILYIVVATVLAALSLWVTSASQDISQLRTRLSVAGLAAQLLEGAFSERAVKEEKELFENQGLHPAEQKRVKVRRTEEAGTVFEVVE</sequence>
<feature type="transmembrane region" description="Helical" evidence="2">
    <location>
        <begin position="606"/>
        <end position="632"/>
    </location>
</feature>
<dbReference type="EMBL" id="WVTA01000015">
    <property type="protein sequence ID" value="KAK3201654.1"/>
    <property type="molecule type" value="Genomic_DNA"/>
</dbReference>
<feature type="compositionally biased region" description="Basic and acidic residues" evidence="1">
    <location>
        <begin position="38"/>
        <end position="47"/>
    </location>
</feature>
<protein>
    <submittedName>
        <fullName evidence="3">Uncharacterized protein</fullName>
    </submittedName>
</protein>
<keyword evidence="2" id="KW-0812">Transmembrane</keyword>
<keyword evidence="4" id="KW-1185">Reference proteome</keyword>
<feature type="transmembrane region" description="Helical" evidence="2">
    <location>
        <begin position="133"/>
        <end position="160"/>
    </location>
</feature>